<evidence type="ECO:0008006" key="4">
    <source>
        <dbReference type="Google" id="ProtNLM"/>
    </source>
</evidence>
<organism evidence="2 3">
    <name type="scientific">Mycolicibacterium smegmatis (strain MKD8)</name>
    <name type="common">Mycobacterium smegmatis</name>
    <dbReference type="NCBI Taxonomy" id="1214915"/>
    <lineage>
        <taxon>Bacteria</taxon>
        <taxon>Bacillati</taxon>
        <taxon>Actinomycetota</taxon>
        <taxon>Actinomycetes</taxon>
        <taxon>Mycobacteriales</taxon>
        <taxon>Mycobacteriaceae</taxon>
        <taxon>Mycolicibacterium</taxon>
    </lineage>
</organism>
<evidence type="ECO:0000313" key="3">
    <source>
        <dbReference type="Proteomes" id="UP000011200"/>
    </source>
</evidence>
<feature type="region of interest" description="Disordered" evidence="1">
    <location>
        <begin position="60"/>
        <end position="84"/>
    </location>
</feature>
<protein>
    <recommendedName>
        <fullName evidence="4">SnoaL-like domain-containing protein</fullName>
    </recommendedName>
</protein>
<evidence type="ECO:0000313" key="2">
    <source>
        <dbReference type="EMBL" id="AWT51496.1"/>
    </source>
</evidence>
<evidence type="ECO:0000256" key="1">
    <source>
        <dbReference type="SAM" id="MobiDB-lite"/>
    </source>
</evidence>
<name>A0A2U9PID7_MYCSE</name>
<dbReference type="Proteomes" id="UP000011200">
    <property type="component" value="Chromosome"/>
</dbReference>
<dbReference type="Gene3D" id="3.10.450.50">
    <property type="match status" value="1"/>
</dbReference>
<reference evidence="3" key="2">
    <citation type="submission" date="2018-03" db="EMBL/GenBank/DDBJ databases">
        <authorList>
            <person name="Derbyshire K."/>
            <person name="Gray T.A."/>
            <person name="Champion M."/>
        </authorList>
    </citation>
    <scope>NUCLEOTIDE SEQUENCE [LARGE SCALE GENOMIC DNA]</scope>
    <source>
        <strain evidence="3">MKD8</strain>
    </source>
</reference>
<gene>
    <name evidence="2" type="ORF">D806_005030</name>
</gene>
<proteinExistence type="predicted"/>
<accession>A0A2U9PID7</accession>
<feature type="region of interest" description="Disordered" evidence="1">
    <location>
        <begin position="1"/>
        <end position="23"/>
    </location>
</feature>
<sequence length="84" mass="8911">MPAAGERHAPWAPSARPILDGPVDGADIVTDAMQRWKAGVDAHRPEQVAALFTEDSLFQGLRPDPTRGTAAITDYYAGQPPDAG</sequence>
<dbReference type="AlphaFoldDB" id="A0A2U9PID7"/>
<dbReference type="InterPro" id="IPR032710">
    <property type="entry name" value="NTF2-like_dom_sf"/>
</dbReference>
<dbReference type="EMBL" id="CP027541">
    <property type="protein sequence ID" value="AWT51496.1"/>
    <property type="molecule type" value="Genomic_DNA"/>
</dbReference>
<dbReference type="RefSeq" id="WP_003891845.1">
    <property type="nucleotide sequence ID" value="NZ_CP027541.1"/>
</dbReference>
<reference evidence="2 3" key="1">
    <citation type="journal article" date="2013" name="Genome Announc.">
        <title>Draft genome sequence of MKD8, a conjugal recipient Mycobacterium smegmatis strain.</title>
        <authorList>
            <person name="Gray T.A."/>
            <person name="Palumbo M.J."/>
            <person name="Derbyshire K.M."/>
        </authorList>
    </citation>
    <scope>NUCLEOTIDE SEQUENCE [LARGE SCALE GENOMIC DNA]</scope>
    <source>
        <strain evidence="2 3">MKD8</strain>
    </source>
</reference>
<dbReference type="SUPFAM" id="SSF54427">
    <property type="entry name" value="NTF2-like"/>
    <property type="match status" value="1"/>
</dbReference>